<dbReference type="InterPro" id="IPR025194">
    <property type="entry name" value="RodZ-like_C"/>
</dbReference>
<sequence length="240" mass="25413">MNLGEVLSSARKDSAITVDDLAAALSIRAGLLIDMERNNFSKCGGDVYARGHLRNIAPLLGLDSAMLISLYNAEHSMESTSLNEQLVENNITKVPHEKKNISWKVPATFSLVILLVVGVVQIVQSNTSDEPTPQAVATATPTNVAPTPTVTEPAVDPTTPASTANVSMTLSASDAVRIDVVIEGTHVFKGEMLAGESKNFDSDSSISVYFSDAGAIDVTVNGENLGRLGGTGEVLRRTFR</sequence>
<dbReference type="Gene3D" id="1.10.260.40">
    <property type="entry name" value="lambda repressor-like DNA-binding domains"/>
    <property type="match status" value="1"/>
</dbReference>
<reference evidence="3" key="1">
    <citation type="submission" date="2020-05" db="EMBL/GenBank/DDBJ databases">
        <authorList>
            <person name="Chiriac C."/>
            <person name="Salcher M."/>
            <person name="Ghai R."/>
            <person name="Kavagutti S V."/>
        </authorList>
    </citation>
    <scope>NUCLEOTIDE SEQUENCE</scope>
</reference>
<feature type="compositionally biased region" description="Low complexity" evidence="1">
    <location>
        <begin position="131"/>
        <end position="160"/>
    </location>
</feature>
<protein>
    <submittedName>
        <fullName evidence="3">Unannotated protein</fullName>
    </submittedName>
</protein>
<organism evidence="3">
    <name type="scientific">freshwater metagenome</name>
    <dbReference type="NCBI Taxonomy" id="449393"/>
    <lineage>
        <taxon>unclassified sequences</taxon>
        <taxon>metagenomes</taxon>
        <taxon>ecological metagenomes</taxon>
    </lineage>
</organism>
<gene>
    <name evidence="3" type="ORF">UFOPK3775_00319</name>
</gene>
<proteinExistence type="predicted"/>
<dbReference type="EMBL" id="CAESAK010000027">
    <property type="protein sequence ID" value="CAB4332870.1"/>
    <property type="molecule type" value="Genomic_DNA"/>
</dbReference>
<feature type="domain" description="Cytoskeleton protein RodZ-like C-terminal" evidence="2">
    <location>
        <begin position="169"/>
        <end position="236"/>
    </location>
</feature>
<dbReference type="Pfam" id="PF13413">
    <property type="entry name" value="HTH_25"/>
    <property type="match status" value="1"/>
</dbReference>
<feature type="region of interest" description="Disordered" evidence="1">
    <location>
        <begin position="128"/>
        <end position="160"/>
    </location>
</feature>
<accession>A0A6J5YY56</accession>
<dbReference type="PANTHER" id="PTHR34475">
    <property type="match status" value="1"/>
</dbReference>
<dbReference type="PANTHER" id="PTHR34475:SF1">
    <property type="entry name" value="CYTOSKELETON PROTEIN RODZ"/>
    <property type="match status" value="1"/>
</dbReference>
<dbReference type="InterPro" id="IPR010982">
    <property type="entry name" value="Lambda_DNA-bd_dom_sf"/>
</dbReference>
<evidence type="ECO:0000259" key="2">
    <source>
        <dbReference type="Pfam" id="PF13464"/>
    </source>
</evidence>
<dbReference type="AlphaFoldDB" id="A0A6J5YY56"/>
<evidence type="ECO:0000256" key="1">
    <source>
        <dbReference type="SAM" id="MobiDB-lite"/>
    </source>
</evidence>
<evidence type="ECO:0000313" key="3">
    <source>
        <dbReference type="EMBL" id="CAB4332870.1"/>
    </source>
</evidence>
<name>A0A6J5YY56_9ZZZZ</name>
<dbReference type="GO" id="GO:0003677">
    <property type="term" value="F:DNA binding"/>
    <property type="evidence" value="ECO:0007669"/>
    <property type="project" value="InterPro"/>
</dbReference>
<dbReference type="InterPro" id="IPR050400">
    <property type="entry name" value="Bact_Cytoskel_RodZ"/>
</dbReference>
<dbReference type="Pfam" id="PF13464">
    <property type="entry name" value="RodZ_C"/>
    <property type="match status" value="1"/>
</dbReference>